<evidence type="ECO:0000313" key="3">
    <source>
        <dbReference type="EMBL" id="GIY05269.1"/>
    </source>
</evidence>
<proteinExistence type="predicted"/>
<evidence type="ECO:0000256" key="1">
    <source>
        <dbReference type="SAM" id="MobiDB-lite"/>
    </source>
</evidence>
<feature type="region of interest" description="Disordered" evidence="1">
    <location>
        <begin position="21"/>
        <end position="45"/>
    </location>
</feature>
<comment type="caution">
    <text evidence="3">The sequence shown here is derived from an EMBL/GenBank/DDBJ whole genome shotgun (WGS) entry which is preliminary data.</text>
</comment>
<protein>
    <recommendedName>
        <fullName evidence="5">Secreted protein</fullName>
    </recommendedName>
</protein>
<accession>A0AAV4Q7B9</accession>
<dbReference type="EMBL" id="BPLR01005823">
    <property type="protein sequence ID" value="GIY05269.1"/>
    <property type="molecule type" value="Genomic_DNA"/>
</dbReference>
<evidence type="ECO:0008006" key="5">
    <source>
        <dbReference type="Google" id="ProtNLM"/>
    </source>
</evidence>
<feature type="signal peptide" evidence="2">
    <location>
        <begin position="1"/>
        <end position="26"/>
    </location>
</feature>
<sequence length="183" mass="20059">MLLSAPAFFWLELTSLSSSATPVVQGTDLPPPQHTHTLGNPAEDKRQDAGLDAQLKPPNFRHNEIHGPLPFEGEGRGVLPEFFRRKLSCVSIVTDGEAFLRSHSFKYAFFLPLRKRLSPSVPGTAFISRRISVCIGSPLRAAAAHSLALKNPFAVLLAALPAHASRTRNFPQILEKALVEFNN</sequence>
<keyword evidence="2" id="KW-0732">Signal</keyword>
<dbReference type="Proteomes" id="UP001054945">
    <property type="component" value="Unassembled WGS sequence"/>
</dbReference>
<reference evidence="3 4" key="1">
    <citation type="submission" date="2021-06" db="EMBL/GenBank/DDBJ databases">
        <title>Caerostris extrusa draft genome.</title>
        <authorList>
            <person name="Kono N."/>
            <person name="Arakawa K."/>
        </authorList>
    </citation>
    <scope>NUCLEOTIDE SEQUENCE [LARGE SCALE GENOMIC DNA]</scope>
</reference>
<organism evidence="3 4">
    <name type="scientific">Caerostris extrusa</name>
    <name type="common">Bark spider</name>
    <name type="synonym">Caerostris bankana</name>
    <dbReference type="NCBI Taxonomy" id="172846"/>
    <lineage>
        <taxon>Eukaryota</taxon>
        <taxon>Metazoa</taxon>
        <taxon>Ecdysozoa</taxon>
        <taxon>Arthropoda</taxon>
        <taxon>Chelicerata</taxon>
        <taxon>Arachnida</taxon>
        <taxon>Araneae</taxon>
        <taxon>Araneomorphae</taxon>
        <taxon>Entelegynae</taxon>
        <taxon>Araneoidea</taxon>
        <taxon>Araneidae</taxon>
        <taxon>Caerostris</taxon>
    </lineage>
</organism>
<gene>
    <name evidence="3" type="ORF">CEXT_339971</name>
</gene>
<dbReference type="AlphaFoldDB" id="A0AAV4Q7B9"/>
<evidence type="ECO:0000256" key="2">
    <source>
        <dbReference type="SAM" id="SignalP"/>
    </source>
</evidence>
<evidence type="ECO:0000313" key="4">
    <source>
        <dbReference type="Proteomes" id="UP001054945"/>
    </source>
</evidence>
<keyword evidence="4" id="KW-1185">Reference proteome</keyword>
<feature type="chain" id="PRO_5043416615" description="Secreted protein" evidence="2">
    <location>
        <begin position="27"/>
        <end position="183"/>
    </location>
</feature>
<name>A0AAV4Q7B9_CAEEX</name>